<dbReference type="AlphaFoldDB" id="A0A6S7GEE0"/>
<dbReference type="Proteomes" id="UP001152795">
    <property type="component" value="Unassembled WGS sequence"/>
</dbReference>
<evidence type="ECO:0000313" key="2">
    <source>
        <dbReference type="Proteomes" id="UP001152795"/>
    </source>
</evidence>
<gene>
    <name evidence="1" type="ORF">PACLA_8A041639</name>
</gene>
<sequence length="190" mass="22017">MAEGLLQKRAATTGGRLGPIEKDEVKPRPKTHYPFITKIQVTVKKDETENESTSKHDKNSTIQAHSIRPTTFTYRDPPVTRSSSTNSFYEEESNFVPRRESLDELRRQRRKILGERASAMDVRRGNDSLYRPRFSAKDCTVQLLLVRELTEHLESVGRETRSARRLQRLPAFHSRATKGERVFGVNKWNY</sequence>
<name>A0A6S7GEE0_PARCT</name>
<dbReference type="EMBL" id="CACRXK020000976">
    <property type="protein sequence ID" value="CAB3986187.1"/>
    <property type="molecule type" value="Genomic_DNA"/>
</dbReference>
<evidence type="ECO:0000313" key="1">
    <source>
        <dbReference type="EMBL" id="CAB3986187.1"/>
    </source>
</evidence>
<organism evidence="1 2">
    <name type="scientific">Paramuricea clavata</name>
    <name type="common">Red gorgonian</name>
    <name type="synonym">Violescent sea-whip</name>
    <dbReference type="NCBI Taxonomy" id="317549"/>
    <lineage>
        <taxon>Eukaryota</taxon>
        <taxon>Metazoa</taxon>
        <taxon>Cnidaria</taxon>
        <taxon>Anthozoa</taxon>
        <taxon>Octocorallia</taxon>
        <taxon>Malacalcyonacea</taxon>
        <taxon>Plexauridae</taxon>
        <taxon>Paramuricea</taxon>
    </lineage>
</organism>
<accession>A0A6S7GEE0</accession>
<proteinExistence type="predicted"/>
<reference evidence="1" key="1">
    <citation type="submission" date="2020-04" db="EMBL/GenBank/DDBJ databases">
        <authorList>
            <person name="Alioto T."/>
            <person name="Alioto T."/>
            <person name="Gomez Garrido J."/>
        </authorList>
    </citation>
    <scope>NUCLEOTIDE SEQUENCE</scope>
    <source>
        <strain evidence="1">A484AB</strain>
    </source>
</reference>
<protein>
    <submittedName>
        <fullName evidence="1">Uncharacterized protein</fullName>
    </submittedName>
</protein>
<keyword evidence="2" id="KW-1185">Reference proteome</keyword>
<comment type="caution">
    <text evidence="1">The sequence shown here is derived from an EMBL/GenBank/DDBJ whole genome shotgun (WGS) entry which is preliminary data.</text>
</comment>